<keyword evidence="3" id="KW-1185">Reference proteome</keyword>
<keyword evidence="1" id="KW-0812">Transmembrane</keyword>
<proteinExistence type="predicted"/>
<evidence type="ECO:0000313" key="2">
    <source>
        <dbReference type="EMBL" id="WPC20934.1"/>
    </source>
</evidence>
<name>A0ABZ0Q1Y2_9LACO</name>
<protein>
    <recommendedName>
        <fullName evidence="4">Phage holin family protein</fullName>
    </recommendedName>
</protein>
<accession>A0ABZ0Q1Y2</accession>
<reference evidence="3" key="1">
    <citation type="submission" date="2024-06" db="EMBL/GenBank/DDBJ databases">
        <authorList>
            <person name="Chang H.C."/>
            <person name="Mun S.Y."/>
        </authorList>
    </citation>
    <scope>NUCLEOTIDE SEQUENCE [LARGE SCALE GENOMIC DNA]</scope>
    <source>
        <strain evidence="3">KT1</strain>
    </source>
</reference>
<feature type="transmembrane region" description="Helical" evidence="1">
    <location>
        <begin position="49"/>
        <end position="82"/>
    </location>
</feature>
<organism evidence="2 3">
    <name type="scientific">Pediococcus inopinatus</name>
    <dbReference type="NCBI Taxonomy" id="114090"/>
    <lineage>
        <taxon>Bacteria</taxon>
        <taxon>Bacillati</taxon>
        <taxon>Bacillota</taxon>
        <taxon>Bacilli</taxon>
        <taxon>Lactobacillales</taxon>
        <taxon>Lactobacillaceae</taxon>
        <taxon>Pediococcus</taxon>
    </lineage>
</organism>
<dbReference type="Proteomes" id="UP001302696">
    <property type="component" value="Chromosome"/>
</dbReference>
<keyword evidence="1" id="KW-0472">Membrane</keyword>
<feature type="transmembrane region" description="Helical" evidence="1">
    <location>
        <begin position="16"/>
        <end position="37"/>
    </location>
</feature>
<evidence type="ECO:0008006" key="4">
    <source>
        <dbReference type="Google" id="ProtNLM"/>
    </source>
</evidence>
<sequence length="89" mass="9664">MKFIMLATGLSTNTRLAVVIGLIIFAVLFFKLIVGFIKFCLRHPIIFLVLLFGGGLGLIFNLFLGGIVIAAVIVGGIAFWLLSEFDGFN</sequence>
<keyword evidence="1" id="KW-1133">Transmembrane helix</keyword>
<evidence type="ECO:0000256" key="1">
    <source>
        <dbReference type="SAM" id="Phobius"/>
    </source>
</evidence>
<dbReference type="EMBL" id="CP104778">
    <property type="protein sequence ID" value="WPC20934.1"/>
    <property type="molecule type" value="Genomic_DNA"/>
</dbReference>
<dbReference type="RefSeq" id="WP_231908596.1">
    <property type="nucleotide sequence ID" value="NZ_BBIM01000030.1"/>
</dbReference>
<evidence type="ECO:0000313" key="3">
    <source>
        <dbReference type="Proteomes" id="UP001302696"/>
    </source>
</evidence>
<gene>
    <name evidence="2" type="ORF">N6G96_06435</name>
</gene>